<comment type="caution">
    <text evidence="2">The sequence shown here is derived from an EMBL/GenBank/DDBJ whole genome shotgun (WGS) entry which is preliminary data.</text>
</comment>
<keyword evidence="1" id="KW-0732">Signal</keyword>
<evidence type="ECO:0000256" key="1">
    <source>
        <dbReference type="SAM" id="SignalP"/>
    </source>
</evidence>
<evidence type="ECO:0008006" key="4">
    <source>
        <dbReference type="Google" id="ProtNLM"/>
    </source>
</evidence>
<accession>A0A917LYI8</accession>
<dbReference type="Gene3D" id="1.25.10.10">
    <property type="entry name" value="Leucine-rich Repeat Variant"/>
    <property type="match status" value="1"/>
</dbReference>
<feature type="signal peptide" evidence="1">
    <location>
        <begin position="1"/>
        <end position="21"/>
    </location>
</feature>
<dbReference type="PANTHER" id="PTHR12697">
    <property type="entry name" value="PBS LYASE HEAT-LIKE PROTEIN"/>
    <property type="match status" value="1"/>
</dbReference>
<feature type="chain" id="PRO_5037986489" description="HEAT repeat protein" evidence="1">
    <location>
        <begin position="22"/>
        <end position="340"/>
    </location>
</feature>
<dbReference type="GO" id="GO:0016491">
    <property type="term" value="F:oxidoreductase activity"/>
    <property type="evidence" value="ECO:0007669"/>
    <property type="project" value="TreeGrafter"/>
</dbReference>
<reference evidence="2" key="2">
    <citation type="submission" date="2020-09" db="EMBL/GenBank/DDBJ databases">
        <authorList>
            <person name="Sun Q."/>
            <person name="Zhou Y."/>
        </authorList>
    </citation>
    <scope>NUCLEOTIDE SEQUENCE</scope>
    <source>
        <strain evidence="2">CGMCC 1.12997</strain>
    </source>
</reference>
<dbReference type="InterPro" id="IPR011989">
    <property type="entry name" value="ARM-like"/>
</dbReference>
<gene>
    <name evidence="2" type="ORF">GCM10011585_02200</name>
</gene>
<dbReference type="SUPFAM" id="SSF48371">
    <property type="entry name" value="ARM repeat"/>
    <property type="match status" value="2"/>
</dbReference>
<reference evidence="2" key="1">
    <citation type="journal article" date="2014" name="Int. J. Syst. Evol. Microbiol.">
        <title>Complete genome sequence of Corynebacterium casei LMG S-19264T (=DSM 44701T), isolated from a smear-ripened cheese.</title>
        <authorList>
            <consortium name="US DOE Joint Genome Institute (JGI-PGF)"/>
            <person name="Walter F."/>
            <person name="Albersmeier A."/>
            <person name="Kalinowski J."/>
            <person name="Ruckert C."/>
        </authorList>
    </citation>
    <scope>NUCLEOTIDE SEQUENCE</scope>
    <source>
        <strain evidence="2">CGMCC 1.12997</strain>
    </source>
</reference>
<proteinExistence type="predicted"/>
<dbReference type="InterPro" id="IPR004155">
    <property type="entry name" value="PBS_lyase_HEAT"/>
</dbReference>
<keyword evidence="3" id="KW-1185">Reference proteome</keyword>
<sequence>MRHLARTLAAIAVFSAATVLAQQPQFVHARLTTVAAHGLNAELDTLKGEATPLWVGYSVPVVEKSFSSWDSRISYLEGDHPNVNDNTLNSNRSYDHAVILFRIADHSIVKIHVDNPDRQLDAGDLRVVWLTNVTPDESIANLKSLALQSDAKKLRDSAVFAISIHQSPATVPALISLASPTNDLQLREQAAFWLANQHGAEGFAALKRFAREDPDAGFREKLAFDFTLTKDPGAIGELIRMAHEDSSPQVRKQAQFWMAMKGGKVVAGDLREISENDPDTQLRKSAVFALSRLPGDEAATQLIQVANTSKDPAVRKQAVFWLGQSRDPRALDYLTKLLKQ</sequence>
<dbReference type="InterPro" id="IPR016024">
    <property type="entry name" value="ARM-type_fold"/>
</dbReference>
<protein>
    <recommendedName>
        <fullName evidence="4">HEAT repeat protein</fullName>
    </recommendedName>
</protein>
<name>A0A917LYI8_9BACT</name>
<dbReference type="PANTHER" id="PTHR12697:SF5">
    <property type="entry name" value="DEOXYHYPUSINE HYDROXYLASE"/>
    <property type="match status" value="1"/>
</dbReference>
<dbReference type="Proteomes" id="UP000647241">
    <property type="component" value="Unassembled WGS sequence"/>
</dbReference>
<dbReference type="SMART" id="SM00567">
    <property type="entry name" value="EZ_HEAT"/>
    <property type="match status" value="6"/>
</dbReference>
<dbReference type="Pfam" id="PF13646">
    <property type="entry name" value="HEAT_2"/>
    <property type="match status" value="1"/>
</dbReference>
<dbReference type="EMBL" id="BMGT01000001">
    <property type="protein sequence ID" value="GGG64175.1"/>
    <property type="molecule type" value="Genomic_DNA"/>
</dbReference>
<evidence type="ECO:0000313" key="3">
    <source>
        <dbReference type="Proteomes" id="UP000647241"/>
    </source>
</evidence>
<organism evidence="2 3">
    <name type="scientific">Edaphobacter dinghuensis</name>
    <dbReference type="NCBI Taxonomy" id="1560005"/>
    <lineage>
        <taxon>Bacteria</taxon>
        <taxon>Pseudomonadati</taxon>
        <taxon>Acidobacteriota</taxon>
        <taxon>Terriglobia</taxon>
        <taxon>Terriglobales</taxon>
        <taxon>Acidobacteriaceae</taxon>
        <taxon>Edaphobacter</taxon>
    </lineage>
</organism>
<dbReference type="RefSeq" id="WP_188552323.1">
    <property type="nucleotide sequence ID" value="NZ_BMGT01000001.1"/>
</dbReference>
<evidence type="ECO:0000313" key="2">
    <source>
        <dbReference type="EMBL" id="GGG64175.1"/>
    </source>
</evidence>
<dbReference type="AlphaFoldDB" id="A0A917LYI8"/>